<evidence type="ECO:0000313" key="7">
    <source>
        <dbReference type="EMBL" id="CCO66504.1"/>
    </source>
</evidence>
<proteinExistence type="inferred from homology"/>
<dbReference type="KEGG" id="bpg:Bathy09g00200"/>
<feature type="region of interest" description="Disordered" evidence="5">
    <location>
        <begin position="1"/>
        <end position="24"/>
    </location>
</feature>
<feature type="domain" description="Cytochrome b5 heme-binding" evidence="6">
    <location>
        <begin position="374"/>
        <end position="452"/>
    </location>
</feature>
<evidence type="ECO:0000256" key="3">
    <source>
        <dbReference type="ARBA" id="ARBA00023004"/>
    </source>
</evidence>
<dbReference type="Proteomes" id="UP000198341">
    <property type="component" value="Chromosome 9"/>
</dbReference>
<dbReference type="eggNOG" id="ENOG502S33J">
    <property type="taxonomic scope" value="Eukaryota"/>
</dbReference>
<dbReference type="InterPro" id="IPR036400">
    <property type="entry name" value="Cyt_B5-like_heme/steroid_sf"/>
</dbReference>
<protein>
    <recommendedName>
        <fullName evidence="6">Cytochrome b5 heme-binding domain-containing protein</fullName>
    </recommendedName>
</protein>
<dbReference type="SUPFAM" id="SSF55856">
    <property type="entry name" value="Cytochrome b5-like heme/steroid binding domain"/>
    <property type="match status" value="1"/>
</dbReference>
<dbReference type="SMART" id="SM01117">
    <property type="entry name" value="Cyt-b5"/>
    <property type="match status" value="1"/>
</dbReference>
<comment type="similarity">
    <text evidence="4">Belongs to the cytochrome b5 family.</text>
</comment>
<dbReference type="RefSeq" id="XP_007510944.1">
    <property type="nucleotide sequence ID" value="XM_007510882.1"/>
</dbReference>
<name>K8FI71_9CHLO</name>
<keyword evidence="2" id="KW-0479">Metal-binding</keyword>
<dbReference type="GO" id="GO:0020037">
    <property type="term" value="F:heme binding"/>
    <property type="evidence" value="ECO:0007669"/>
    <property type="project" value="TreeGrafter"/>
</dbReference>
<dbReference type="PANTHER" id="PTHR19359">
    <property type="entry name" value="CYTOCHROME B5"/>
    <property type="match status" value="1"/>
</dbReference>
<dbReference type="GO" id="GO:0046872">
    <property type="term" value="F:metal ion binding"/>
    <property type="evidence" value="ECO:0007669"/>
    <property type="project" value="UniProtKB-KW"/>
</dbReference>
<dbReference type="PANTHER" id="PTHR19359:SF95">
    <property type="entry name" value="CYTOCHROME B5 TYPE B"/>
    <property type="match status" value="1"/>
</dbReference>
<keyword evidence="8" id="KW-1185">Reference proteome</keyword>
<dbReference type="GeneID" id="19013527"/>
<evidence type="ECO:0000256" key="5">
    <source>
        <dbReference type="SAM" id="MobiDB-lite"/>
    </source>
</evidence>
<dbReference type="Gene3D" id="3.10.120.10">
    <property type="entry name" value="Cytochrome b5-like heme/steroid binding domain"/>
    <property type="match status" value="1"/>
</dbReference>
<organism evidence="7 8">
    <name type="scientific">Bathycoccus prasinos</name>
    <dbReference type="NCBI Taxonomy" id="41875"/>
    <lineage>
        <taxon>Eukaryota</taxon>
        <taxon>Viridiplantae</taxon>
        <taxon>Chlorophyta</taxon>
        <taxon>Mamiellophyceae</taxon>
        <taxon>Mamiellales</taxon>
        <taxon>Bathycoccaceae</taxon>
        <taxon>Bathycoccus</taxon>
    </lineage>
</organism>
<dbReference type="InterPro" id="IPR001199">
    <property type="entry name" value="Cyt_B5-like_heme/steroid-bd"/>
</dbReference>
<dbReference type="STRING" id="41875.K8FI71"/>
<keyword evidence="3" id="KW-0408">Iron</keyword>
<evidence type="ECO:0000256" key="2">
    <source>
        <dbReference type="ARBA" id="ARBA00022723"/>
    </source>
</evidence>
<accession>K8FI71</accession>
<dbReference type="InterPro" id="IPR050668">
    <property type="entry name" value="Cytochrome_b5"/>
</dbReference>
<reference evidence="7 8" key="1">
    <citation type="submission" date="2011-10" db="EMBL/GenBank/DDBJ databases">
        <authorList>
            <person name="Genoscope - CEA"/>
        </authorList>
    </citation>
    <scope>NUCLEOTIDE SEQUENCE [LARGE SCALE GENOMIC DNA]</scope>
    <source>
        <strain evidence="7 8">RCC 1105</strain>
    </source>
</reference>
<gene>
    <name evidence="7" type="ORF">Bathy09g00200</name>
</gene>
<dbReference type="PROSITE" id="PS50255">
    <property type="entry name" value="CYTOCHROME_B5_2"/>
    <property type="match status" value="1"/>
</dbReference>
<dbReference type="GO" id="GO:0016020">
    <property type="term" value="C:membrane"/>
    <property type="evidence" value="ECO:0007669"/>
    <property type="project" value="TreeGrafter"/>
</dbReference>
<sequence>MVNFKVSRGANSLSGNGAAPEVSKDGKYVNKKTLKENEDGKVSLKVVALEKLGLTSTTYDCLLPASAFALLSVASNESTIATMKSKAFCFFTLEKHSDVVLRGARAVDFDVTLQENEVAIIKDVRINAHVGEDVVHTFLPFVSTAIEKKDILHDVIVEVRPLDNNNSESVACAIIDAKDIEKTAQTRFAGRFVSVGEVFAFEALNLKVRIVGTNSLPLEERMDIKYHCFRGIVDVAETTMFYTQTAPRDMEILKIMNARAPPNEEDMFLKGFVHVHTNDEEIFPVHMNVLRPCVALTKFIRSAANESNVSCSVNIDTVLFDRVLLFLTCIRDGEKPPNYDLRMTESLSGAAKTLQCAPLIDYCDARLGSYISRLREYTWEEIVQKNNQEQAVLLVIDYMVLDVKNWLPEHPGGDMIIPAQSLNKDASTHFELYHSSKESFLYLKHFYVGEVCEEDREKIPKSDAPASSEFLKMLRDYCEDFRIESKAKKKEFF</sequence>
<dbReference type="AlphaFoldDB" id="K8FI71"/>
<evidence type="ECO:0000259" key="6">
    <source>
        <dbReference type="PROSITE" id="PS50255"/>
    </source>
</evidence>
<evidence type="ECO:0000313" key="8">
    <source>
        <dbReference type="Proteomes" id="UP000198341"/>
    </source>
</evidence>
<dbReference type="Pfam" id="PF00173">
    <property type="entry name" value="Cyt-b5"/>
    <property type="match status" value="1"/>
</dbReference>
<dbReference type="OrthoDB" id="498702at2759"/>
<dbReference type="EMBL" id="FO082270">
    <property type="protein sequence ID" value="CCO66504.1"/>
    <property type="molecule type" value="Genomic_DNA"/>
</dbReference>
<keyword evidence="1" id="KW-0349">Heme</keyword>
<evidence type="ECO:0000256" key="4">
    <source>
        <dbReference type="ARBA" id="ARBA00038168"/>
    </source>
</evidence>
<evidence type="ECO:0000256" key="1">
    <source>
        <dbReference type="ARBA" id="ARBA00022617"/>
    </source>
</evidence>